<evidence type="ECO:0000313" key="10">
    <source>
        <dbReference type="Proteomes" id="UP000887226"/>
    </source>
</evidence>
<sequence>MDDFYGNDEPNPEAGLVAQSLNFLLEAPSAVWVTIALAPILVIIATRIFSGYASRKASNYSDSVNTVPMIPYWIPFVGHGWQFLMDPVRLLREARSQTQHGIYALNLGSKTYNVIYDPAMVKAALQQKESTLQLTPMALSLVVKVFGVPKQALPKYEAAWDEFVALSNYLLKEPHLSNMLKVTARSVENMVPKMISFTDREIDLQPWERHGRANFVSENEMEVDLMAMLRDLLGHAAVAGVFGKSLLEKYPNILHDVYELETGMIYFAMGVPAWIPFPGVVGPHLARRRLWTAMDEFQRALDADFAGNPDPMWGDLDDVSEFIMERHKVYQKYNIEVKERADLTVLWALLINSNLLVYWHLLHILATPGLVDRLRTEIAPFTQVAKPFSIGSFSEAPKLNLDHEGLAKKCPLFKSTYLEALRMCDQPWSIRTVASDLVLSTSNTSDTASSFKIHKGDFIKIPHELHMHNPVYFPDPSSFNPERFLVRADDGSLTTDMGTIRPYGGGASMCKGRIFAESECLALVAGVLMMWEFEPAGTTGWMIPKLKKASAVSLPEVDTRVRIRRRRFEWDE</sequence>
<keyword evidence="7" id="KW-0349">Heme</keyword>
<evidence type="ECO:0000256" key="4">
    <source>
        <dbReference type="ARBA" id="ARBA00022516"/>
    </source>
</evidence>
<comment type="subcellular location">
    <subcellularLocation>
        <location evidence="2">Endoplasmic reticulum membrane</location>
        <topology evidence="2">Single-pass membrane protein</topology>
    </subcellularLocation>
</comment>
<evidence type="ECO:0000256" key="8">
    <source>
        <dbReference type="SAM" id="Phobius"/>
    </source>
</evidence>
<gene>
    <name evidence="9" type="ORF">BJ878DRAFT_490648</name>
</gene>
<dbReference type="GO" id="GO:0016705">
    <property type="term" value="F:oxidoreductase activity, acting on paired donors, with incorporation or reduction of molecular oxygen"/>
    <property type="evidence" value="ECO:0007669"/>
    <property type="project" value="InterPro"/>
</dbReference>
<keyword evidence="4" id="KW-0444">Lipid biosynthesis</keyword>
<keyword evidence="5 7" id="KW-0479">Metal-binding</keyword>
<evidence type="ECO:0000256" key="5">
    <source>
        <dbReference type="ARBA" id="ARBA00022723"/>
    </source>
</evidence>
<dbReference type="CDD" id="cd11040">
    <property type="entry name" value="CYP7_CYP8-like"/>
    <property type="match status" value="1"/>
</dbReference>
<evidence type="ECO:0000256" key="1">
    <source>
        <dbReference type="ARBA" id="ARBA00001971"/>
    </source>
</evidence>
<feature type="transmembrane region" description="Helical" evidence="8">
    <location>
        <begin position="30"/>
        <end position="49"/>
    </location>
</feature>
<evidence type="ECO:0000313" key="9">
    <source>
        <dbReference type="EMBL" id="KAG9247871.1"/>
    </source>
</evidence>
<dbReference type="Gene3D" id="1.10.630.10">
    <property type="entry name" value="Cytochrome P450"/>
    <property type="match status" value="1"/>
</dbReference>
<reference evidence="9" key="1">
    <citation type="journal article" date="2021" name="IMA Fungus">
        <title>Genomic characterization of three marine fungi, including Emericellopsis atlantica sp. nov. with signatures of a generalist lifestyle and marine biomass degradation.</title>
        <authorList>
            <person name="Hagestad O.C."/>
            <person name="Hou L."/>
            <person name="Andersen J.H."/>
            <person name="Hansen E.H."/>
            <person name="Altermark B."/>
            <person name="Li C."/>
            <person name="Kuhnert E."/>
            <person name="Cox R.J."/>
            <person name="Crous P.W."/>
            <person name="Spatafora J.W."/>
            <person name="Lail K."/>
            <person name="Amirebrahimi M."/>
            <person name="Lipzen A."/>
            <person name="Pangilinan J."/>
            <person name="Andreopoulos W."/>
            <person name="Hayes R.D."/>
            <person name="Ng V."/>
            <person name="Grigoriev I.V."/>
            <person name="Jackson S.A."/>
            <person name="Sutton T.D.S."/>
            <person name="Dobson A.D.W."/>
            <person name="Rama T."/>
        </authorList>
    </citation>
    <scope>NUCLEOTIDE SEQUENCE</scope>
    <source>
        <strain evidence="9">TRa3180A</strain>
    </source>
</reference>
<dbReference type="GO" id="GO:0020037">
    <property type="term" value="F:heme binding"/>
    <property type="evidence" value="ECO:0007669"/>
    <property type="project" value="InterPro"/>
</dbReference>
<dbReference type="GO" id="GO:0004497">
    <property type="term" value="F:monooxygenase activity"/>
    <property type="evidence" value="ECO:0007669"/>
    <property type="project" value="InterPro"/>
</dbReference>
<dbReference type="PANTHER" id="PTHR24306">
    <property type="match status" value="1"/>
</dbReference>
<dbReference type="EMBL" id="MU253761">
    <property type="protein sequence ID" value="KAG9247871.1"/>
    <property type="molecule type" value="Genomic_DNA"/>
</dbReference>
<proteinExistence type="inferred from homology"/>
<dbReference type="SUPFAM" id="SSF48264">
    <property type="entry name" value="Cytochrome P450"/>
    <property type="match status" value="1"/>
</dbReference>
<comment type="caution">
    <text evidence="9">The sequence shown here is derived from an EMBL/GenBank/DDBJ whole genome shotgun (WGS) entry which is preliminary data.</text>
</comment>
<name>A0A9P7Z9L6_9HELO</name>
<keyword evidence="4" id="KW-0443">Lipid metabolism</keyword>
<evidence type="ECO:0000256" key="7">
    <source>
        <dbReference type="PIRSR" id="PIRSR602403-1"/>
    </source>
</evidence>
<feature type="binding site" description="axial binding residue" evidence="7">
    <location>
        <position position="510"/>
    </location>
    <ligand>
        <name>heme</name>
        <dbReference type="ChEBI" id="CHEBI:30413"/>
    </ligand>
    <ligandPart>
        <name>Fe</name>
        <dbReference type="ChEBI" id="CHEBI:18248"/>
    </ligandPart>
</feature>
<protein>
    <submittedName>
        <fullName evidence="9">Cytochrome P450</fullName>
    </submittedName>
</protein>
<keyword evidence="8" id="KW-0472">Membrane</keyword>
<evidence type="ECO:0000256" key="2">
    <source>
        <dbReference type="ARBA" id="ARBA00004389"/>
    </source>
</evidence>
<dbReference type="GO" id="GO:0005789">
    <property type="term" value="C:endoplasmic reticulum membrane"/>
    <property type="evidence" value="ECO:0007669"/>
    <property type="project" value="UniProtKB-SubCell"/>
</dbReference>
<keyword evidence="8" id="KW-0812">Transmembrane</keyword>
<keyword evidence="8" id="KW-1133">Transmembrane helix</keyword>
<dbReference type="AlphaFoldDB" id="A0A9P7Z9L6"/>
<dbReference type="Pfam" id="PF00067">
    <property type="entry name" value="p450"/>
    <property type="match status" value="1"/>
</dbReference>
<dbReference type="InterPro" id="IPR001128">
    <property type="entry name" value="Cyt_P450"/>
</dbReference>
<comment type="similarity">
    <text evidence="3">Belongs to the cytochrome P450 family.</text>
</comment>
<dbReference type="InterPro" id="IPR036396">
    <property type="entry name" value="Cyt_P450_sf"/>
</dbReference>
<dbReference type="PANTHER" id="PTHR24306:SF7">
    <property type="entry name" value="AHBB"/>
    <property type="match status" value="1"/>
</dbReference>
<dbReference type="Proteomes" id="UP000887226">
    <property type="component" value="Unassembled WGS sequence"/>
</dbReference>
<organism evidence="9 10">
    <name type="scientific">Calycina marina</name>
    <dbReference type="NCBI Taxonomy" id="1763456"/>
    <lineage>
        <taxon>Eukaryota</taxon>
        <taxon>Fungi</taxon>
        <taxon>Dikarya</taxon>
        <taxon>Ascomycota</taxon>
        <taxon>Pezizomycotina</taxon>
        <taxon>Leotiomycetes</taxon>
        <taxon>Helotiales</taxon>
        <taxon>Pezizellaceae</taxon>
        <taxon>Calycina</taxon>
    </lineage>
</organism>
<dbReference type="InterPro" id="IPR002403">
    <property type="entry name" value="Cyt_P450_E_grp-IV"/>
</dbReference>
<dbReference type="PRINTS" id="PR00465">
    <property type="entry name" value="EP450IV"/>
</dbReference>
<keyword evidence="6 7" id="KW-0408">Iron</keyword>
<evidence type="ECO:0000256" key="3">
    <source>
        <dbReference type="ARBA" id="ARBA00010617"/>
    </source>
</evidence>
<evidence type="ECO:0000256" key="6">
    <source>
        <dbReference type="ARBA" id="ARBA00023004"/>
    </source>
</evidence>
<keyword evidence="10" id="KW-1185">Reference proteome</keyword>
<dbReference type="GO" id="GO:0005506">
    <property type="term" value="F:iron ion binding"/>
    <property type="evidence" value="ECO:0007669"/>
    <property type="project" value="InterPro"/>
</dbReference>
<dbReference type="OrthoDB" id="3366823at2759"/>
<accession>A0A9P7Z9L6</accession>
<comment type="cofactor">
    <cofactor evidence="1 7">
        <name>heme</name>
        <dbReference type="ChEBI" id="CHEBI:30413"/>
    </cofactor>
</comment>